<dbReference type="Pfam" id="PF00990">
    <property type="entry name" value="GGDEF"/>
    <property type="match status" value="1"/>
</dbReference>
<proteinExistence type="predicted"/>
<dbReference type="Gene3D" id="1.25.40.10">
    <property type="entry name" value="Tetratricopeptide repeat domain"/>
    <property type="match status" value="1"/>
</dbReference>
<dbReference type="NCBIfam" id="TIGR00254">
    <property type="entry name" value="GGDEF"/>
    <property type="match status" value="1"/>
</dbReference>
<evidence type="ECO:0000313" key="3">
    <source>
        <dbReference type="Proteomes" id="UP000007161"/>
    </source>
</evidence>
<dbReference type="SMART" id="SM00267">
    <property type="entry name" value="GGDEF"/>
    <property type="match status" value="1"/>
</dbReference>
<dbReference type="PANTHER" id="PTHR45138">
    <property type="entry name" value="REGULATORY COMPONENTS OF SENSORY TRANSDUCTION SYSTEM"/>
    <property type="match status" value="1"/>
</dbReference>
<dbReference type="eggNOG" id="COG3899">
    <property type="taxonomic scope" value="Bacteria"/>
</dbReference>
<gene>
    <name evidence="2" type="ordered locus">Marpi_2010</name>
</gene>
<dbReference type="FunFam" id="3.30.70.270:FF:000001">
    <property type="entry name" value="Diguanylate cyclase domain protein"/>
    <property type="match status" value="1"/>
</dbReference>
<dbReference type="InterPro" id="IPR029787">
    <property type="entry name" value="Nucleotide_cyclase"/>
</dbReference>
<dbReference type="Gene3D" id="3.30.70.270">
    <property type="match status" value="1"/>
</dbReference>
<protein>
    <submittedName>
        <fullName evidence="2">Diguanylate cyclase (GGDEF) domain-containing protein</fullName>
    </submittedName>
</protein>
<dbReference type="InterPro" id="IPR000160">
    <property type="entry name" value="GGDEF_dom"/>
</dbReference>
<dbReference type="InterPro" id="IPR011990">
    <property type="entry name" value="TPR-like_helical_dom_sf"/>
</dbReference>
<keyword evidence="3" id="KW-1185">Reference proteome</keyword>
<dbReference type="OrthoDB" id="38958at2"/>
<dbReference type="Gene3D" id="3.40.50.300">
    <property type="entry name" value="P-loop containing nucleotide triphosphate hydrolases"/>
    <property type="match status" value="1"/>
</dbReference>
<organism evidence="2 3">
    <name type="scientific">Marinitoga piezophila (strain DSM 14283 / JCM 11233 / KA3)</name>
    <dbReference type="NCBI Taxonomy" id="443254"/>
    <lineage>
        <taxon>Bacteria</taxon>
        <taxon>Thermotogati</taxon>
        <taxon>Thermotogota</taxon>
        <taxon>Thermotogae</taxon>
        <taxon>Petrotogales</taxon>
        <taxon>Petrotogaceae</taxon>
        <taxon>Marinitoga</taxon>
    </lineage>
</organism>
<evidence type="ECO:0000313" key="2">
    <source>
        <dbReference type="EMBL" id="AEX86386.1"/>
    </source>
</evidence>
<dbReference type="SUPFAM" id="SSF52540">
    <property type="entry name" value="P-loop containing nucleoside triphosphate hydrolases"/>
    <property type="match status" value="1"/>
</dbReference>
<dbReference type="PANTHER" id="PTHR45138:SF9">
    <property type="entry name" value="DIGUANYLATE CYCLASE DGCM-RELATED"/>
    <property type="match status" value="1"/>
</dbReference>
<dbReference type="CDD" id="cd01949">
    <property type="entry name" value="GGDEF"/>
    <property type="match status" value="1"/>
</dbReference>
<dbReference type="PROSITE" id="PS50887">
    <property type="entry name" value="GGDEF"/>
    <property type="match status" value="1"/>
</dbReference>
<feature type="domain" description="GGDEF" evidence="1">
    <location>
        <begin position="1199"/>
        <end position="1332"/>
    </location>
</feature>
<dbReference type="SUPFAM" id="SSF55073">
    <property type="entry name" value="Nucleotide cyclase"/>
    <property type="match status" value="1"/>
</dbReference>
<evidence type="ECO:0000259" key="1">
    <source>
        <dbReference type="PROSITE" id="PS50887"/>
    </source>
</evidence>
<name>H2J716_MARPK</name>
<dbReference type="EMBL" id="CP003257">
    <property type="protein sequence ID" value="AEX86386.1"/>
    <property type="molecule type" value="Genomic_DNA"/>
</dbReference>
<reference evidence="2 3" key="1">
    <citation type="journal article" date="2012" name="J. Bacteriol.">
        <title>Complete Genome Sequence of the Thermophilic, Piezophilic, Heterotrophic Bacterium Marinitoga piezophila KA3.</title>
        <authorList>
            <person name="Lucas S."/>
            <person name="Han J."/>
            <person name="Lapidus A."/>
            <person name="Cheng J.F."/>
            <person name="Goodwin L.A."/>
            <person name="Pitluck S."/>
            <person name="Peters L."/>
            <person name="Mikhailova N."/>
            <person name="Teshima H."/>
            <person name="Detter J.C."/>
            <person name="Han C."/>
            <person name="Tapia R."/>
            <person name="Land M."/>
            <person name="Hauser L."/>
            <person name="Kyrpides N.C."/>
            <person name="Ivanova N."/>
            <person name="Pagani I."/>
            <person name="Vannier P."/>
            <person name="Oger P."/>
            <person name="Bartlett D.H."/>
            <person name="Noll K.M."/>
            <person name="Woyke T."/>
            <person name="Jebbar M."/>
        </authorList>
    </citation>
    <scope>NUCLEOTIDE SEQUENCE [LARGE SCALE GENOMIC DNA]</scope>
    <source>
        <strain evidence="3">DSM 14283 / JCM 11233 / KA3</strain>
    </source>
</reference>
<dbReference type="KEGG" id="mpz:Marpi_2010"/>
<dbReference type="eggNOG" id="COG3706">
    <property type="taxonomic scope" value="Bacteria"/>
</dbReference>
<dbReference type="RefSeq" id="WP_014297456.1">
    <property type="nucleotide sequence ID" value="NC_016751.1"/>
</dbReference>
<dbReference type="Proteomes" id="UP000007161">
    <property type="component" value="Chromosome"/>
</dbReference>
<reference evidence="3" key="2">
    <citation type="submission" date="2012-01" db="EMBL/GenBank/DDBJ databases">
        <title>Complete sequence of chromosome of Marinitoga piezophila KA3.</title>
        <authorList>
            <person name="Lucas S."/>
            <person name="Han J."/>
            <person name="Lapidus A."/>
            <person name="Cheng J.-F."/>
            <person name="Goodwin L."/>
            <person name="Pitluck S."/>
            <person name="Peters L."/>
            <person name="Mikhailova N."/>
            <person name="Teshima H."/>
            <person name="Detter J.C."/>
            <person name="Han C."/>
            <person name="Tapia R."/>
            <person name="Land M."/>
            <person name="Hauser L."/>
            <person name="Kyrpides N."/>
            <person name="Ivanova N."/>
            <person name="Pagani I."/>
            <person name="Jebbar M."/>
            <person name="Vannier P."/>
            <person name="Oger P."/>
            <person name="Cario A."/>
            <person name="Bartlett D."/>
            <person name="Noll K.M."/>
            <person name="Woyke T."/>
        </authorList>
    </citation>
    <scope>NUCLEOTIDE SEQUENCE [LARGE SCALE GENOMIC DNA]</scope>
    <source>
        <strain evidence="3">DSM 14283 / JCM 11233 / KA3</strain>
    </source>
</reference>
<dbReference type="InterPro" id="IPR043128">
    <property type="entry name" value="Rev_trsase/Diguanyl_cyclase"/>
</dbReference>
<dbReference type="InterPro" id="IPR027417">
    <property type="entry name" value="P-loop_NTPase"/>
</dbReference>
<dbReference type="HOGENOM" id="CLU_006091_0_0_0"/>
<dbReference type="STRING" id="443254.Marpi_2010"/>
<dbReference type="InterPro" id="IPR050469">
    <property type="entry name" value="Diguanylate_Cyclase"/>
</dbReference>
<dbReference type="GO" id="GO:0052621">
    <property type="term" value="F:diguanylate cyclase activity"/>
    <property type="evidence" value="ECO:0007669"/>
    <property type="project" value="TreeGrafter"/>
</dbReference>
<sequence>MDELTTYLNKNAFGIDYLKIIENKTYRVRKTSSDNFDNTLYYQIYNDIYSLKDFGVDLPVKIENTNGTYEIYFNYWNEVSITRKKLTENEFFEVLYTLYDLFDRITHATKWYVDYIYLEDIFIDELGNVSIILPFFETEEENEYIITSELDAEAGVIDILKKATLEIYNLLESKNKTVKDFIKEIKEYKFECVHDFYIILSNYYISKKIHPLKIPHFLDRVEERNFILENLKGNTHFYIYGKQRVGKTQLINFLTPKFKELGYEVIYAKNFKDIVPGLPETMTNSMNIFHFIEFLKALKGKNEDFKLIILIDDYQSTSTTFKNFIKTLILKEFDFPFSIFIISHEKFDFDNDKIKYLEIKPFSKEIATIFLKTILSSEFIKENPDFVEIVYSYSRGLPGNMFHIIKNFYEQNILEYKNEKWVFNIEKIKNRKIYDFILEQIKHIPEKYINCLKYISTLGFMFNSEELKTLSDFLNKDFKEVIDFAIEKGIILVEGKNYKFFNLVYQERLHQMLSQEEIENVHGYLLCKTKDIDKKIFHLVSMGKNKNAAALIIKEMKKKIFNWEDLNLIEIWFERLKDLVEDIPNSAIALYLTKKFFLNEYSQELEVYLDKLKNSKVYNYIYIIFFKFKNPDVAKEHFEFLINKKGIADYKKALYTYFYFYFKFDELKREEIYDYYLYLESYVFSKHHNLRKFQTLKGLLLNILALKMQKDLPDLALNYFNDALRIAKEIKYNRLLQVLYSNMASLYEVLNSPLNEYYFKKVLEISKSIGDFSSYNRTLVSIANTELYKGNVKDFFYLINKAEEYSRINNDYENLISIYELKNIYYLYGIDFSNLNTLIKSLNVLNKNYYLKERIENVINNIIILKAFYEHDFDTLKDEKLMEFIEKDDFYRHFYYLLKEDEEEKVYKHWLFFKNNPFLYLKEELINILAPKIAHYSFADEFEKWALSLEEELKEKKLSLTLIYEGLGYFYDIKRKKLKSLKYLRTAQMNYEMFFMKNKFDKINDYLTNKFNMPSFAFDFSDIEIEDETNRKIFEKLQNKINFYEKINELSLNLLKSNSPKYVINKIGNFLKNNFPVDTVFLKLKTDLYDVEYAFNAREPVMYKNDIFLLNPLTVSFKAEYKDFTYYIYFANKNIELEKSEANYILDSLIIIEQLLTSILDKIVHYENSIVDPLTSAFSRRYLENKLNELIGLNERYKFTFSIIMLDIDNFKRINDTYGHQKGDEVLIELVRSLKNNLRDFDIVCRYGGEEFIVILPNTSLNAAGKIAERLRIEVNRDLLDVTGLDITCSFGVSSIENIMKEPKAKHLIKNADDALYKAKNTGKNKVVISRGD</sequence>
<accession>H2J716</accession>